<keyword evidence="3" id="KW-1185">Reference proteome</keyword>
<dbReference type="Proteomes" id="UP000193642">
    <property type="component" value="Unassembled WGS sequence"/>
</dbReference>
<feature type="compositionally biased region" description="Polar residues" evidence="1">
    <location>
        <begin position="116"/>
        <end position="132"/>
    </location>
</feature>
<name>A0A1Y2CQ26_9FUNG</name>
<protein>
    <submittedName>
        <fullName evidence="2">Uncharacterized protein</fullName>
    </submittedName>
</protein>
<evidence type="ECO:0000313" key="3">
    <source>
        <dbReference type="Proteomes" id="UP000193642"/>
    </source>
</evidence>
<feature type="compositionally biased region" description="Polar residues" evidence="1">
    <location>
        <begin position="20"/>
        <end position="46"/>
    </location>
</feature>
<evidence type="ECO:0000256" key="1">
    <source>
        <dbReference type="SAM" id="MobiDB-lite"/>
    </source>
</evidence>
<feature type="compositionally biased region" description="Polar residues" evidence="1">
    <location>
        <begin position="1"/>
        <end position="12"/>
    </location>
</feature>
<comment type="caution">
    <text evidence="2">The sequence shown here is derived from an EMBL/GenBank/DDBJ whole genome shotgun (WGS) entry which is preliminary data.</text>
</comment>
<evidence type="ECO:0000313" key="2">
    <source>
        <dbReference type="EMBL" id="ORY49122.1"/>
    </source>
</evidence>
<dbReference type="OrthoDB" id="2160898at2759"/>
<feature type="compositionally biased region" description="Low complexity" evidence="1">
    <location>
        <begin position="133"/>
        <end position="158"/>
    </location>
</feature>
<feature type="compositionally biased region" description="Low complexity" evidence="1">
    <location>
        <begin position="52"/>
        <end position="61"/>
    </location>
</feature>
<proteinExistence type="predicted"/>
<gene>
    <name evidence="2" type="ORF">BCR33DRAFT_714176</name>
</gene>
<reference evidence="2 3" key="1">
    <citation type="submission" date="2016-07" db="EMBL/GenBank/DDBJ databases">
        <title>Pervasive Adenine N6-methylation of Active Genes in Fungi.</title>
        <authorList>
            <consortium name="DOE Joint Genome Institute"/>
            <person name="Mondo S.J."/>
            <person name="Dannebaum R.O."/>
            <person name="Kuo R.C."/>
            <person name="Labutti K."/>
            <person name="Haridas S."/>
            <person name="Kuo A."/>
            <person name="Salamov A."/>
            <person name="Ahrendt S.R."/>
            <person name="Lipzen A."/>
            <person name="Sullivan W."/>
            <person name="Andreopoulos W.B."/>
            <person name="Clum A."/>
            <person name="Lindquist E."/>
            <person name="Daum C."/>
            <person name="Ramamoorthy G.K."/>
            <person name="Gryganskyi A."/>
            <person name="Culley D."/>
            <person name="Magnuson J.K."/>
            <person name="James T.Y."/>
            <person name="O'Malley M.A."/>
            <person name="Stajich J.E."/>
            <person name="Spatafora J.W."/>
            <person name="Visel A."/>
            <person name="Grigoriev I.V."/>
        </authorList>
    </citation>
    <scope>NUCLEOTIDE SEQUENCE [LARGE SCALE GENOMIC DNA]</scope>
    <source>
        <strain evidence="2 3">JEL800</strain>
    </source>
</reference>
<sequence>MIVAPNTQSRQTPVAPPRTSYVQRVPQSALASNFTPRTQHAATSPSVYAPRSPQSLTSSSSYYAAPINSAPQSLSQRSLAAQLRGRSNSHTPNTPSGGIHVDTNVLRPSVSVPHSRASSAQRQSPTHSRQASSPIRSVYQQQQQPQRQSQAISPRRVPTFTDTSFNTFSTSSTLSYPSPISFALTQFASLTQIPPNFLIDRNTYNLDGTRAHPLVLTPSTQLDDLIDDILLPHRIEIDSNRYNELDGTRIHPPPIPDHIEFAREFAEFDARARGEYSPSSPAWGAARSPLYGTWAASKQRVQYRQQQTATSPLYGTWGNSGSGIRGPRLNPFAREFVPRMAASATTARTFYEIDRDQHVRKRAYSAV</sequence>
<feature type="region of interest" description="Disordered" evidence="1">
    <location>
        <begin position="1"/>
        <end position="158"/>
    </location>
</feature>
<dbReference type="EMBL" id="MCGO01000010">
    <property type="protein sequence ID" value="ORY49122.1"/>
    <property type="molecule type" value="Genomic_DNA"/>
</dbReference>
<organism evidence="2 3">
    <name type="scientific">Rhizoclosmatium globosum</name>
    <dbReference type="NCBI Taxonomy" id="329046"/>
    <lineage>
        <taxon>Eukaryota</taxon>
        <taxon>Fungi</taxon>
        <taxon>Fungi incertae sedis</taxon>
        <taxon>Chytridiomycota</taxon>
        <taxon>Chytridiomycota incertae sedis</taxon>
        <taxon>Chytridiomycetes</taxon>
        <taxon>Chytridiales</taxon>
        <taxon>Chytriomycetaceae</taxon>
        <taxon>Rhizoclosmatium</taxon>
    </lineage>
</organism>
<accession>A0A1Y2CQ26</accession>
<dbReference type="AlphaFoldDB" id="A0A1Y2CQ26"/>
<feature type="compositionally biased region" description="Polar residues" evidence="1">
    <location>
        <begin position="69"/>
        <end position="96"/>
    </location>
</feature>